<keyword evidence="1" id="KW-0732">Signal</keyword>
<dbReference type="AlphaFoldDB" id="A0A367UHB2"/>
<dbReference type="EMBL" id="JPWA01000002">
    <property type="protein sequence ID" value="RCK07391.1"/>
    <property type="molecule type" value="Genomic_DNA"/>
</dbReference>
<dbReference type="Pfam" id="PF04214">
    <property type="entry name" value="DUF411"/>
    <property type="match status" value="1"/>
</dbReference>
<protein>
    <recommendedName>
        <fullName evidence="4">Metal-binding protein</fullName>
    </recommendedName>
</protein>
<gene>
    <name evidence="2" type="ORF">TH5_03100</name>
</gene>
<accession>A0A367UHB2</accession>
<feature type="chain" id="PRO_5017068120" description="Metal-binding protein" evidence="1">
    <location>
        <begin position="34"/>
        <end position="155"/>
    </location>
</feature>
<reference evidence="2 3" key="1">
    <citation type="submission" date="2014-07" db="EMBL/GenBank/DDBJ databases">
        <title>Draft genome sequence of Thalassospira xianhensis P-4 (MCCC 1A02616).</title>
        <authorList>
            <person name="Lai Q."/>
            <person name="Shao Z."/>
        </authorList>
    </citation>
    <scope>NUCLEOTIDE SEQUENCE [LARGE SCALE GENOMIC DNA]</scope>
    <source>
        <strain evidence="2 3">MCCC 1A02616</strain>
    </source>
</reference>
<dbReference type="InterPro" id="IPR007332">
    <property type="entry name" value="DUF411"/>
</dbReference>
<comment type="caution">
    <text evidence="2">The sequence shown here is derived from an EMBL/GenBank/DDBJ whole genome shotgun (WGS) entry which is preliminary data.</text>
</comment>
<evidence type="ECO:0000313" key="3">
    <source>
        <dbReference type="Proteomes" id="UP000252419"/>
    </source>
</evidence>
<feature type="signal peptide" evidence="1">
    <location>
        <begin position="1"/>
        <end position="33"/>
    </location>
</feature>
<evidence type="ECO:0000256" key="1">
    <source>
        <dbReference type="SAM" id="SignalP"/>
    </source>
</evidence>
<name>A0A367UHB2_9PROT</name>
<dbReference type="Proteomes" id="UP000252419">
    <property type="component" value="Unassembled WGS sequence"/>
</dbReference>
<organism evidence="2 3">
    <name type="scientific">Thalassospira xianhensis MCCC 1A02616</name>
    <dbReference type="NCBI Taxonomy" id="1177929"/>
    <lineage>
        <taxon>Bacteria</taxon>
        <taxon>Pseudomonadati</taxon>
        <taxon>Pseudomonadota</taxon>
        <taxon>Alphaproteobacteria</taxon>
        <taxon>Rhodospirillales</taxon>
        <taxon>Thalassospiraceae</taxon>
        <taxon>Thalassospira</taxon>
    </lineage>
</organism>
<keyword evidence="3" id="KW-1185">Reference proteome</keyword>
<sequence>MLKTMKSQIARTLRAVAFAVAATVILPSFAANAAGIEARIIKNPNCGCCTMHGDYLRQHGFDVTITEDENVASLALMAGIPEDLQGCHLTMIDGYAVSGHVPVETILRMLEERPAISAITLPGMPMGSPGMGGIKEAPFEIFSLTDGKVEIYELR</sequence>
<proteinExistence type="predicted"/>
<dbReference type="RefSeq" id="WP_114120611.1">
    <property type="nucleotide sequence ID" value="NZ_JPWA01000002.1"/>
</dbReference>
<evidence type="ECO:0008006" key="4">
    <source>
        <dbReference type="Google" id="ProtNLM"/>
    </source>
</evidence>
<evidence type="ECO:0000313" key="2">
    <source>
        <dbReference type="EMBL" id="RCK07391.1"/>
    </source>
</evidence>